<keyword evidence="2" id="KW-1185">Reference proteome</keyword>
<evidence type="ECO:0000313" key="2">
    <source>
        <dbReference type="Proteomes" id="UP000183832"/>
    </source>
</evidence>
<sequence length="79" mass="9058">MKCSKLNKSQECQSQLTKKSNQSLFRSCTVEKLSAFMYKRNTKIVIDRSSEISLSSFAQSHFHLLIRSANDEAKEKELA</sequence>
<dbReference type="EMBL" id="CVRI01000065">
    <property type="protein sequence ID" value="CRL05656.1"/>
    <property type="molecule type" value="Genomic_DNA"/>
</dbReference>
<dbReference type="AlphaFoldDB" id="A0A1J1J002"/>
<protein>
    <submittedName>
        <fullName evidence="1">CLUMA_CG018692, isoform A</fullName>
    </submittedName>
</protein>
<accession>A0A1J1J002</accession>
<proteinExistence type="predicted"/>
<name>A0A1J1J002_9DIPT</name>
<dbReference type="Proteomes" id="UP000183832">
    <property type="component" value="Unassembled WGS sequence"/>
</dbReference>
<gene>
    <name evidence="1" type="ORF">CLUMA_CG018692</name>
</gene>
<evidence type="ECO:0000313" key="1">
    <source>
        <dbReference type="EMBL" id="CRL05656.1"/>
    </source>
</evidence>
<reference evidence="1 2" key="1">
    <citation type="submission" date="2015-04" db="EMBL/GenBank/DDBJ databases">
        <authorList>
            <person name="Syromyatnikov M.Y."/>
            <person name="Popov V.N."/>
        </authorList>
    </citation>
    <scope>NUCLEOTIDE SEQUENCE [LARGE SCALE GENOMIC DNA]</scope>
</reference>
<organism evidence="1 2">
    <name type="scientific">Clunio marinus</name>
    <dbReference type="NCBI Taxonomy" id="568069"/>
    <lineage>
        <taxon>Eukaryota</taxon>
        <taxon>Metazoa</taxon>
        <taxon>Ecdysozoa</taxon>
        <taxon>Arthropoda</taxon>
        <taxon>Hexapoda</taxon>
        <taxon>Insecta</taxon>
        <taxon>Pterygota</taxon>
        <taxon>Neoptera</taxon>
        <taxon>Endopterygota</taxon>
        <taxon>Diptera</taxon>
        <taxon>Nematocera</taxon>
        <taxon>Chironomoidea</taxon>
        <taxon>Chironomidae</taxon>
        <taxon>Clunio</taxon>
    </lineage>
</organism>